<dbReference type="Proteomes" id="UP000790709">
    <property type="component" value="Unassembled WGS sequence"/>
</dbReference>
<name>A0ACB8BED2_9AGAM</name>
<reference evidence="1" key="1">
    <citation type="journal article" date="2021" name="New Phytol.">
        <title>Evolutionary innovations through gain and loss of genes in the ectomycorrhizal Boletales.</title>
        <authorList>
            <person name="Wu G."/>
            <person name="Miyauchi S."/>
            <person name="Morin E."/>
            <person name="Kuo A."/>
            <person name="Drula E."/>
            <person name="Varga T."/>
            <person name="Kohler A."/>
            <person name="Feng B."/>
            <person name="Cao Y."/>
            <person name="Lipzen A."/>
            <person name="Daum C."/>
            <person name="Hundley H."/>
            <person name="Pangilinan J."/>
            <person name="Johnson J."/>
            <person name="Barry K."/>
            <person name="LaButti K."/>
            <person name="Ng V."/>
            <person name="Ahrendt S."/>
            <person name="Min B."/>
            <person name="Choi I.G."/>
            <person name="Park H."/>
            <person name="Plett J.M."/>
            <person name="Magnuson J."/>
            <person name="Spatafora J.W."/>
            <person name="Nagy L.G."/>
            <person name="Henrissat B."/>
            <person name="Grigoriev I.V."/>
            <person name="Yang Z.L."/>
            <person name="Xu J."/>
            <person name="Martin F.M."/>
        </authorList>
    </citation>
    <scope>NUCLEOTIDE SEQUENCE</scope>
    <source>
        <strain evidence="1">KUC20120723A-06</strain>
    </source>
</reference>
<keyword evidence="2" id="KW-1185">Reference proteome</keyword>
<dbReference type="EMBL" id="MU266431">
    <property type="protein sequence ID" value="KAH7924186.1"/>
    <property type="molecule type" value="Genomic_DNA"/>
</dbReference>
<protein>
    <submittedName>
        <fullName evidence="1">Uncharacterized protein</fullName>
    </submittedName>
</protein>
<comment type="caution">
    <text evidence="1">The sequence shown here is derived from an EMBL/GenBank/DDBJ whole genome shotgun (WGS) entry which is preliminary data.</text>
</comment>
<evidence type="ECO:0000313" key="2">
    <source>
        <dbReference type="Proteomes" id="UP000790709"/>
    </source>
</evidence>
<sequence length="416" mass="46947">MTRISVSKPYQRCCVTSCKVMTPMVLLPWAYLVGRIKSGYMPAENPHYCKPHVKICTCGIIVRTAPTLPPAWLHYKSGRLRAHPQVCSPLYYGSRENPSSGSRNLIVCIDGTSNKFGKKNTNIIQLYSQIIKTDGQGTYYNSGIGTYARPSWRSLSYLRQLITNKIDLAIAWNVEKVIQAAYRWLADEYSPGDQIYLFGFSRGAYQVRALAGMIEHVGLLYPGNAEQIPFAYELYASVDSANGESLELAKTFKDAFSRTDVRVHFVGVWDTVSSVGFIRGKTLPSTTSSSDHICYFRHALALDERRVKFLPEYVYGGRADESNTGHVKEVWFAGSHSDVGGGNRLNEKLQLDTIPLQWMRSEAITAGLRLHPAEITWTLGDLEQGTSNSLTLGWWLLELIPFKRLLYYNSQRHTYR</sequence>
<accession>A0ACB8BED2</accession>
<evidence type="ECO:0000313" key="1">
    <source>
        <dbReference type="EMBL" id="KAH7924186.1"/>
    </source>
</evidence>
<organism evidence="1 2">
    <name type="scientific">Leucogyrophana mollusca</name>
    <dbReference type="NCBI Taxonomy" id="85980"/>
    <lineage>
        <taxon>Eukaryota</taxon>
        <taxon>Fungi</taxon>
        <taxon>Dikarya</taxon>
        <taxon>Basidiomycota</taxon>
        <taxon>Agaricomycotina</taxon>
        <taxon>Agaricomycetes</taxon>
        <taxon>Agaricomycetidae</taxon>
        <taxon>Boletales</taxon>
        <taxon>Boletales incertae sedis</taxon>
        <taxon>Leucogyrophana</taxon>
    </lineage>
</organism>
<proteinExistence type="predicted"/>
<gene>
    <name evidence="1" type="ORF">BV22DRAFT_526627</name>
</gene>